<dbReference type="Pfam" id="PF08546">
    <property type="entry name" value="ApbA_C"/>
    <property type="match status" value="1"/>
</dbReference>
<evidence type="ECO:0000256" key="5">
    <source>
        <dbReference type="ARBA" id="ARBA00022655"/>
    </source>
</evidence>
<proteinExistence type="inferred from homology"/>
<dbReference type="RefSeq" id="WP_183188183.1">
    <property type="nucleotide sequence ID" value="NZ_JACICD010000001.1"/>
</dbReference>
<evidence type="ECO:0000256" key="9">
    <source>
        <dbReference type="ARBA" id="ARBA00048793"/>
    </source>
</evidence>
<dbReference type="EC" id="1.1.1.169" evidence="3"/>
<dbReference type="UniPathway" id="UPA00028">
    <property type="reaction ID" value="UER00004"/>
</dbReference>
<comment type="catalytic activity">
    <reaction evidence="9">
        <text>(R)-pantoate + NADP(+) = 2-dehydropantoate + NADPH + H(+)</text>
        <dbReference type="Rhea" id="RHEA:16233"/>
        <dbReference type="ChEBI" id="CHEBI:11561"/>
        <dbReference type="ChEBI" id="CHEBI:15378"/>
        <dbReference type="ChEBI" id="CHEBI:15980"/>
        <dbReference type="ChEBI" id="CHEBI:57783"/>
        <dbReference type="ChEBI" id="CHEBI:58349"/>
        <dbReference type="EC" id="1.1.1.169"/>
    </reaction>
</comment>
<dbReference type="InterPro" id="IPR013332">
    <property type="entry name" value="KPR_N"/>
</dbReference>
<dbReference type="Proteomes" id="UP000533469">
    <property type="component" value="Unassembled WGS sequence"/>
</dbReference>
<keyword evidence="6" id="KW-0521">NADP</keyword>
<evidence type="ECO:0000256" key="1">
    <source>
        <dbReference type="ARBA" id="ARBA00004994"/>
    </source>
</evidence>
<dbReference type="EMBL" id="JACICD010000001">
    <property type="protein sequence ID" value="MBB3770025.1"/>
    <property type="molecule type" value="Genomic_DNA"/>
</dbReference>
<dbReference type="GO" id="GO:0015940">
    <property type="term" value="P:pantothenate biosynthetic process"/>
    <property type="evidence" value="ECO:0007669"/>
    <property type="project" value="UniProtKB-UniPathway"/>
</dbReference>
<keyword evidence="7 12" id="KW-0560">Oxidoreductase</keyword>
<dbReference type="Gene3D" id="1.10.1040.10">
    <property type="entry name" value="N-(1-d-carboxylethyl)-l-norvaline Dehydrogenase, domain 2"/>
    <property type="match status" value="1"/>
</dbReference>
<reference evidence="12 13" key="1">
    <citation type="submission" date="2020-08" db="EMBL/GenBank/DDBJ databases">
        <title>Genomic Encyclopedia of Type Strains, Phase IV (KMG-IV): sequencing the most valuable type-strain genomes for metagenomic binning, comparative biology and taxonomic classification.</title>
        <authorList>
            <person name="Goeker M."/>
        </authorList>
    </citation>
    <scope>NUCLEOTIDE SEQUENCE [LARGE SCALE GENOMIC DNA]</scope>
    <source>
        <strain evidence="12 13">DSM 5895</strain>
    </source>
</reference>
<accession>A0A839Z7H4</accession>
<feature type="domain" description="Ketopantoate reductase C-terminal" evidence="11">
    <location>
        <begin position="191"/>
        <end position="339"/>
    </location>
</feature>
<comment type="caution">
    <text evidence="12">The sequence shown here is derived from an EMBL/GenBank/DDBJ whole genome shotgun (WGS) entry which is preliminary data.</text>
</comment>
<evidence type="ECO:0000256" key="4">
    <source>
        <dbReference type="ARBA" id="ARBA00019465"/>
    </source>
</evidence>
<evidence type="ECO:0000256" key="3">
    <source>
        <dbReference type="ARBA" id="ARBA00013014"/>
    </source>
</evidence>
<evidence type="ECO:0000256" key="2">
    <source>
        <dbReference type="ARBA" id="ARBA00007870"/>
    </source>
</evidence>
<keyword evidence="13" id="KW-1185">Reference proteome</keyword>
<dbReference type="InterPro" id="IPR008927">
    <property type="entry name" value="6-PGluconate_DH-like_C_sf"/>
</dbReference>
<dbReference type="Pfam" id="PF02558">
    <property type="entry name" value="ApbA"/>
    <property type="match status" value="1"/>
</dbReference>
<evidence type="ECO:0000256" key="8">
    <source>
        <dbReference type="ARBA" id="ARBA00032024"/>
    </source>
</evidence>
<protein>
    <recommendedName>
        <fullName evidence="4">2-dehydropantoate 2-reductase</fullName>
        <ecNumber evidence="3">1.1.1.169</ecNumber>
    </recommendedName>
    <alternativeName>
        <fullName evidence="8">Ketopantoate reductase</fullName>
    </alternativeName>
</protein>
<dbReference type="SUPFAM" id="SSF48179">
    <property type="entry name" value="6-phosphogluconate dehydrogenase C-terminal domain-like"/>
    <property type="match status" value="1"/>
</dbReference>
<dbReference type="GO" id="GO:0008677">
    <property type="term" value="F:2-dehydropantoate 2-reductase activity"/>
    <property type="evidence" value="ECO:0007669"/>
    <property type="project" value="UniProtKB-EC"/>
</dbReference>
<evidence type="ECO:0000256" key="6">
    <source>
        <dbReference type="ARBA" id="ARBA00022857"/>
    </source>
</evidence>
<dbReference type="GO" id="GO:0005737">
    <property type="term" value="C:cytoplasm"/>
    <property type="evidence" value="ECO:0007669"/>
    <property type="project" value="TreeGrafter"/>
</dbReference>
<comment type="similarity">
    <text evidence="2">Belongs to the ketopantoate reductase family.</text>
</comment>
<dbReference type="InterPro" id="IPR013328">
    <property type="entry name" value="6PGD_dom2"/>
</dbReference>
<evidence type="ECO:0000259" key="10">
    <source>
        <dbReference type="Pfam" id="PF02558"/>
    </source>
</evidence>
<evidence type="ECO:0000313" key="13">
    <source>
        <dbReference type="Proteomes" id="UP000533469"/>
    </source>
</evidence>
<dbReference type="InterPro" id="IPR003710">
    <property type="entry name" value="ApbA"/>
</dbReference>
<dbReference type="GO" id="GO:0050661">
    <property type="term" value="F:NADP binding"/>
    <property type="evidence" value="ECO:0007669"/>
    <property type="project" value="TreeGrafter"/>
</dbReference>
<dbReference type="PANTHER" id="PTHR43765:SF2">
    <property type="entry name" value="2-DEHYDROPANTOATE 2-REDUCTASE"/>
    <property type="match status" value="1"/>
</dbReference>
<name>A0A839Z7H4_9HYPH</name>
<organism evidence="12 13">
    <name type="scientific">Ancylobacter tetraedralis</name>
    <dbReference type="NCBI Taxonomy" id="217068"/>
    <lineage>
        <taxon>Bacteria</taxon>
        <taxon>Pseudomonadati</taxon>
        <taxon>Pseudomonadota</taxon>
        <taxon>Alphaproteobacteria</taxon>
        <taxon>Hyphomicrobiales</taxon>
        <taxon>Xanthobacteraceae</taxon>
        <taxon>Ancylobacter</taxon>
    </lineage>
</organism>
<dbReference type="InterPro" id="IPR013752">
    <property type="entry name" value="KPA_reductase"/>
</dbReference>
<dbReference type="InterPro" id="IPR036291">
    <property type="entry name" value="NAD(P)-bd_dom_sf"/>
</dbReference>
<feature type="domain" description="Ketopantoate reductase N-terminal" evidence="10">
    <location>
        <begin position="5"/>
        <end position="149"/>
    </location>
</feature>
<evidence type="ECO:0000256" key="7">
    <source>
        <dbReference type="ARBA" id="ARBA00023002"/>
    </source>
</evidence>
<dbReference type="InterPro" id="IPR050838">
    <property type="entry name" value="Ketopantoate_reductase"/>
</dbReference>
<gene>
    <name evidence="12" type="ORF">FHS55_000611</name>
</gene>
<dbReference type="AlphaFoldDB" id="A0A839Z7H4"/>
<comment type="pathway">
    <text evidence="1">Cofactor biosynthesis; (R)-pantothenate biosynthesis; (R)-pantoate from 3-methyl-2-oxobutanoate: step 2/2.</text>
</comment>
<evidence type="ECO:0000313" key="12">
    <source>
        <dbReference type="EMBL" id="MBB3770025.1"/>
    </source>
</evidence>
<dbReference type="PANTHER" id="PTHR43765">
    <property type="entry name" value="2-DEHYDROPANTOATE 2-REDUCTASE-RELATED"/>
    <property type="match status" value="1"/>
</dbReference>
<dbReference type="SUPFAM" id="SSF51735">
    <property type="entry name" value="NAD(P)-binding Rossmann-fold domains"/>
    <property type="match status" value="1"/>
</dbReference>
<keyword evidence="5" id="KW-0566">Pantothenate biosynthesis</keyword>
<evidence type="ECO:0000259" key="11">
    <source>
        <dbReference type="Pfam" id="PF08546"/>
    </source>
</evidence>
<sequence>MAPRIAIIGAGAVGGYIGAQLAAAGEDVTLVDGWAAHVAAVRAYGFRVDGMAPEETAAIPVTMLHESEIGRLGEGPAIDLTFIAVKSYATRHAAERIRPFLAPGALVVSAQNGINEDVIGEVVGHGRVAGLIAARIGVELDGPGHVQRMVPRGSPGIDVFRVGEPDGRLTERIEALGALLRKVDSVKVTTNLAGERWSKLAANAMRNGVSAASGLSINALDRDPALRRFGIKVAGEAIRVGERLGFALESIGPVPATLYARADEGDGAALAKVEEALLAAALATKARSDAQRPSMGQDVAKGRPTEVEEIYGLVIARAREVGVAVPANEHVRAVVREIEAGRAKPHPALLLSFASRGTDQPAHAV</sequence>
<dbReference type="Gene3D" id="3.40.50.720">
    <property type="entry name" value="NAD(P)-binding Rossmann-like Domain"/>
    <property type="match status" value="1"/>
</dbReference>
<dbReference type="NCBIfam" id="TIGR00745">
    <property type="entry name" value="apbA_panE"/>
    <property type="match status" value="1"/>
</dbReference>